<evidence type="ECO:0000313" key="6">
    <source>
        <dbReference type="EMBL" id="GLW91140.1"/>
    </source>
</evidence>
<protein>
    <submittedName>
        <fullName evidence="6">TetR family transcriptional regulator</fullName>
    </submittedName>
</protein>
<evidence type="ECO:0000313" key="7">
    <source>
        <dbReference type="Proteomes" id="UP001165042"/>
    </source>
</evidence>
<dbReference type="PRINTS" id="PR00455">
    <property type="entry name" value="HTHTETR"/>
</dbReference>
<evidence type="ECO:0000259" key="5">
    <source>
        <dbReference type="PROSITE" id="PS50977"/>
    </source>
</evidence>
<dbReference type="Proteomes" id="UP001165042">
    <property type="component" value="Unassembled WGS sequence"/>
</dbReference>
<dbReference type="EMBL" id="BSSD01000002">
    <property type="protein sequence ID" value="GLW91140.1"/>
    <property type="molecule type" value="Genomic_DNA"/>
</dbReference>
<evidence type="ECO:0000256" key="2">
    <source>
        <dbReference type="ARBA" id="ARBA00023125"/>
    </source>
</evidence>
<dbReference type="Pfam" id="PF00440">
    <property type="entry name" value="TetR_N"/>
    <property type="match status" value="1"/>
</dbReference>
<dbReference type="InterPro" id="IPR050109">
    <property type="entry name" value="HTH-type_TetR-like_transc_reg"/>
</dbReference>
<dbReference type="PROSITE" id="PS50977">
    <property type="entry name" value="HTH_TETR_2"/>
    <property type="match status" value="1"/>
</dbReference>
<proteinExistence type="predicted"/>
<comment type="caution">
    <text evidence="6">The sequence shown here is derived from an EMBL/GenBank/DDBJ whole genome shotgun (WGS) entry which is preliminary data.</text>
</comment>
<dbReference type="InterPro" id="IPR049445">
    <property type="entry name" value="TetR_SbtR-like_C"/>
</dbReference>
<dbReference type="Gene3D" id="1.10.357.10">
    <property type="entry name" value="Tetracycline Repressor, domain 2"/>
    <property type="match status" value="1"/>
</dbReference>
<dbReference type="Pfam" id="PF21597">
    <property type="entry name" value="TetR_C_43"/>
    <property type="match status" value="1"/>
</dbReference>
<dbReference type="InterPro" id="IPR009057">
    <property type="entry name" value="Homeodomain-like_sf"/>
</dbReference>
<evidence type="ECO:0000256" key="1">
    <source>
        <dbReference type="ARBA" id="ARBA00023015"/>
    </source>
</evidence>
<dbReference type="InterPro" id="IPR036271">
    <property type="entry name" value="Tet_transcr_reg_TetR-rel_C_sf"/>
</dbReference>
<keyword evidence="1" id="KW-0805">Transcription regulation</keyword>
<gene>
    <name evidence="6" type="ORF">Aglo03_19560</name>
</gene>
<keyword evidence="3" id="KW-0804">Transcription</keyword>
<dbReference type="RefSeq" id="WP_285609673.1">
    <property type="nucleotide sequence ID" value="NZ_BSSD01000002.1"/>
</dbReference>
<evidence type="ECO:0000256" key="3">
    <source>
        <dbReference type="ARBA" id="ARBA00023163"/>
    </source>
</evidence>
<dbReference type="SUPFAM" id="SSF48498">
    <property type="entry name" value="Tetracyclin repressor-like, C-terminal domain"/>
    <property type="match status" value="1"/>
</dbReference>
<feature type="DNA-binding region" description="H-T-H motif" evidence="4">
    <location>
        <begin position="30"/>
        <end position="49"/>
    </location>
</feature>
<dbReference type="PANTHER" id="PTHR30055">
    <property type="entry name" value="HTH-TYPE TRANSCRIPTIONAL REGULATOR RUTR"/>
    <property type="match status" value="1"/>
</dbReference>
<name>A0A9W6QK43_9PSEU</name>
<sequence length="175" mass="18946">MSREDARRNRARLIEVAAEVFAEVGADAASMNDIARRAGVGPGTLWRHFPNKDALIAEVVGTSLDALAALATDLRDHPDFLREWLTALVTHITQHRGLAARLTHAPTDGPLSTRCHPVEQATADLVARARTQGMVRPDLTPAELIHLATAIAWITETTPATPPRLTTLLFDGLTP</sequence>
<evidence type="ECO:0000256" key="4">
    <source>
        <dbReference type="PROSITE-ProRule" id="PRU00335"/>
    </source>
</evidence>
<reference evidence="6" key="1">
    <citation type="submission" date="2023-02" db="EMBL/GenBank/DDBJ databases">
        <title>Actinokineospora globicatena NBRC 15670.</title>
        <authorList>
            <person name="Ichikawa N."/>
            <person name="Sato H."/>
            <person name="Tonouchi N."/>
        </authorList>
    </citation>
    <scope>NUCLEOTIDE SEQUENCE</scope>
    <source>
        <strain evidence="6">NBRC 15670</strain>
    </source>
</reference>
<accession>A0A9W6QK43</accession>
<dbReference type="GO" id="GO:0000976">
    <property type="term" value="F:transcription cis-regulatory region binding"/>
    <property type="evidence" value="ECO:0007669"/>
    <property type="project" value="TreeGrafter"/>
</dbReference>
<dbReference type="InterPro" id="IPR001647">
    <property type="entry name" value="HTH_TetR"/>
</dbReference>
<feature type="domain" description="HTH tetR-type" evidence="5">
    <location>
        <begin position="7"/>
        <end position="67"/>
    </location>
</feature>
<keyword evidence="7" id="KW-1185">Reference proteome</keyword>
<dbReference type="GO" id="GO:0003700">
    <property type="term" value="F:DNA-binding transcription factor activity"/>
    <property type="evidence" value="ECO:0007669"/>
    <property type="project" value="TreeGrafter"/>
</dbReference>
<dbReference type="AlphaFoldDB" id="A0A9W6QK43"/>
<keyword evidence="2 4" id="KW-0238">DNA-binding</keyword>
<dbReference type="SUPFAM" id="SSF46689">
    <property type="entry name" value="Homeodomain-like"/>
    <property type="match status" value="1"/>
</dbReference>
<dbReference type="PANTHER" id="PTHR30055:SF234">
    <property type="entry name" value="HTH-TYPE TRANSCRIPTIONAL REGULATOR BETI"/>
    <property type="match status" value="1"/>
</dbReference>
<organism evidence="6 7">
    <name type="scientific">Actinokineospora globicatena</name>
    <dbReference type="NCBI Taxonomy" id="103729"/>
    <lineage>
        <taxon>Bacteria</taxon>
        <taxon>Bacillati</taxon>
        <taxon>Actinomycetota</taxon>
        <taxon>Actinomycetes</taxon>
        <taxon>Pseudonocardiales</taxon>
        <taxon>Pseudonocardiaceae</taxon>
        <taxon>Actinokineospora</taxon>
    </lineage>
</organism>